<reference evidence="2 3" key="1">
    <citation type="submission" date="2018-08" db="EMBL/GenBank/DDBJ databases">
        <title>Genomic Encyclopedia of Archaeal and Bacterial Type Strains, Phase II (KMG-II): from individual species to whole genera.</title>
        <authorList>
            <person name="Goeker M."/>
        </authorList>
    </citation>
    <scope>NUCLEOTIDE SEQUENCE [LARGE SCALE GENOMIC DNA]</scope>
    <source>
        <strain evidence="2 3">DSM 100880</strain>
    </source>
</reference>
<feature type="transmembrane region" description="Helical" evidence="1">
    <location>
        <begin position="48"/>
        <end position="68"/>
    </location>
</feature>
<keyword evidence="3" id="KW-1185">Reference proteome</keyword>
<comment type="caution">
    <text evidence="2">The sequence shown here is derived from an EMBL/GenBank/DDBJ whole genome shotgun (WGS) entry which is preliminary data.</text>
</comment>
<evidence type="ECO:0000256" key="1">
    <source>
        <dbReference type="SAM" id="Phobius"/>
    </source>
</evidence>
<keyword evidence="1" id="KW-0812">Transmembrane</keyword>
<proteinExistence type="predicted"/>
<evidence type="ECO:0000313" key="3">
    <source>
        <dbReference type="Proteomes" id="UP000257136"/>
    </source>
</evidence>
<gene>
    <name evidence="2" type="ORF">C8P67_10210</name>
</gene>
<keyword evidence="1" id="KW-0472">Membrane</keyword>
<evidence type="ECO:0000313" key="2">
    <source>
        <dbReference type="EMBL" id="REH00766.1"/>
    </source>
</evidence>
<protein>
    <submittedName>
        <fullName evidence="2">Uncharacterized protein</fullName>
    </submittedName>
</protein>
<dbReference type="AlphaFoldDB" id="A0A3E0ERM7"/>
<dbReference type="EMBL" id="QUNI01000002">
    <property type="protein sequence ID" value="REH00766.1"/>
    <property type="molecule type" value="Genomic_DNA"/>
</dbReference>
<sequence>MERFSIYNKSDKFYWSNNRIIYPIILICLTILLINNKGSIIEKNSLNNILLSIMFFAFVGGMILRLIAIPKTKPLQGNIDGFLTFDMNSIQIDNEVYSLEMIKNIKISNDDYYGKLIASTKGNLNSPRSNGVDNYLKIKLYSGEIKMCNYELYNSTDLQKIRRELINYYLNGKIEFENLANVLGEKNQKEIKELKLEIEAISTITNSHYNGFGH</sequence>
<feature type="transmembrane region" description="Helical" evidence="1">
    <location>
        <begin position="20"/>
        <end position="36"/>
    </location>
</feature>
<name>A0A3E0ERM7_9FLAO</name>
<organism evidence="2 3">
    <name type="scientific">Flavobacterium aquicola</name>
    <dbReference type="NCBI Taxonomy" id="1682742"/>
    <lineage>
        <taxon>Bacteria</taxon>
        <taxon>Pseudomonadati</taxon>
        <taxon>Bacteroidota</taxon>
        <taxon>Flavobacteriia</taxon>
        <taxon>Flavobacteriales</taxon>
        <taxon>Flavobacteriaceae</taxon>
        <taxon>Flavobacterium</taxon>
    </lineage>
</organism>
<dbReference type="OrthoDB" id="1351456at2"/>
<accession>A0A3E0ERM7</accession>
<keyword evidence="1" id="KW-1133">Transmembrane helix</keyword>
<dbReference type="Proteomes" id="UP000257136">
    <property type="component" value="Unassembled WGS sequence"/>
</dbReference>